<organism evidence="8 9">
    <name type="scientific">Lithohypha guttulata</name>
    <dbReference type="NCBI Taxonomy" id="1690604"/>
    <lineage>
        <taxon>Eukaryota</taxon>
        <taxon>Fungi</taxon>
        <taxon>Dikarya</taxon>
        <taxon>Ascomycota</taxon>
        <taxon>Pezizomycotina</taxon>
        <taxon>Eurotiomycetes</taxon>
        <taxon>Chaetothyriomycetidae</taxon>
        <taxon>Chaetothyriales</taxon>
        <taxon>Trichomeriaceae</taxon>
        <taxon>Lithohypha</taxon>
    </lineage>
</organism>
<dbReference type="InterPro" id="IPR045862">
    <property type="entry name" value="Trf4-like"/>
</dbReference>
<dbReference type="EMBL" id="JAVRRG010000050">
    <property type="protein sequence ID" value="KAK5092937.1"/>
    <property type="molecule type" value="Genomic_DNA"/>
</dbReference>
<feature type="region of interest" description="Disordered" evidence="5">
    <location>
        <begin position="1"/>
        <end position="193"/>
    </location>
</feature>
<dbReference type="Pfam" id="PF22600">
    <property type="entry name" value="MTPAP-like_central"/>
    <property type="match status" value="1"/>
</dbReference>
<dbReference type="InterPro" id="IPR054708">
    <property type="entry name" value="MTPAP-like_central"/>
</dbReference>
<comment type="caution">
    <text evidence="8">The sequence shown here is derived from an EMBL/GenBank/DDBJ whole genome shotgun (WGS) entry which is preliminary data.</text>
</comment>
<evidence type="ECO:0000313" key="8">
    <source>
        <dbReference type="EMBL" id="KAK5092937.1"/>
    </source>
</evidence>
<dbReference type="EC" id="2.7.7.19" evidence="2"/>
<feature type="compositionally biased region" description="Polar residues" evidence="5">
    <location>
        <begin position="110"/>
        <end position="120"/>
    </location>
</feature>
<feature type="compositionally biased region" description="Basic and acidic residues" evidence="5">
    <location>
        <begin position="9"/>
        <end position="19"/>
    </location>
</feature>
<dbReference type="SUPFAM" id="SSF81631">
    <property type="entry name" value="PAP/OAS1 substrate-binding domain"/>
    <property type="match status" value="1"/>
</dbReference>
<feature type="compositionally biased region" description="Polar residues" evidence="5">
    <location>
        <begin position="152"/>
        <end position="161"/>
    </location>
</feature>
<evidence type="ECO:0000256" key="5">
    <source>
        <dbReference type="SAM" id="MobiDB-lite"/>
    </source>
</evidence>
<evidence type="ECO:0000256" key="2">
    <source>
        <dbReference type="ARBA" id="ARBA00012388"/>
    </source>
</evidence>
<dbReference type="CDD" id="cd05402">
    <property type="entry name" value="NT_PAP_TUTase"/>
    <property type="match status" value="1"/>
</dbReference>
<dbReference type="Gene3D" id="3.30.460.10">
    <property type="entry name" value="Beta Polymerase, domain 2"/>
    <property type="match status" value="1"/>
</dbReference>
<dbReference type="Gene3D" id="1.10.1410.10">
    <property type="match status" value="1"/>
</dbReference>
<keyword evidence="9" id="KW-1185">Reference proteome</keyword>
<reference evidence="8 9" key="1">
    <citation type="submission" date="2023-08" db="EMBL/GenBank/DDBJ databases">
        <title>Black Yeasts Isolated from many extreme environments.</title>
        <authorList>
            <person name="Coleine C."/>
            <person name="Stajich J.E."/>
            <person name="Selbmann L."/>
        </authorList>
    </citation>
    <scope>NUCLEOTIDE SEQUENCE [LARGE SCALE GENOMIC DNA]</scope>
    <source>
        <strain evidence="8 9">CCFEE 5885</strain>
    </source>
</reference>
<evidence type="ECO:0000256" key="3">
    <source>
        <dbReference type="ARBA" id="ARBA00022723"/>
    </source>
</evidence>
<keyword evidence="4" id="KW-0460">Magnesium</keyword>
<proteinExistence type="inferred from homology"/>
<dbReference type="PANTHER" id="PTHR23092">
    <property type="entry name" value="POLY(A) RNA POLYMERASE"/>
    <property type="match status" value="1"/>
</dbReference>
<evidence type="ECO:0000256" key="1">
    <source>
        <dbReference type="ARBA" id="ARBA00008593"/>
    </source>
</evidence>
<evidence type="ECO:0000259" key="6">
    <source>
        <dbReference type="Pfam" id="PF03828"/>
    </source>
</evidence>
<feature type="region of interest" description="Disordered" evidence="5">
    <location>
        <begin position="583"/>
        <end position="640"/>
    </location>
</feature>
<feature type="compositionally biased region" description="Pro residues" evidence="5">
    <location>
        <begin position="583"/>
        <end position="598"/>
    </location>
</feature>
<name>A0ABR0KC45_9EURO</name>
<evidence type="ECO:0000313" key="9">
    <source>
        <dbReference type="Proteomes" id="UP001345013"/>
    </source>
</evidence>
<feature type="compositionally biased region" description="Basic and acidic residues" evidence="5">
    <location>
        <begin position="70"/>
        <end position="79"/>
    </location>
</feature>
<dbReference type="InterPro" id="IPR002058">
    <property type="entry name" value="PAP_assoc"/>
</dbReference>
<dbReference type="InterPro" id="IPR043519">
    <property type="entry name" value="NT_sf"/>
</dbReference>
<feature type="domain" description="PAP-associated" evidence="6">
    <location>
        <begin position="451"/>
        <end position="511"/>
    </location>
</feature>
<dbReference type="PANTHER" id="PTHR23092:SF15">
    <property type="entry name" value="INACTIVE NON-CANONICAL POLY(A) RNA POLYMERASE PROTEIN TRF4-2-RELATED"/>
    <property type="match status" value="1"/>
</dbReference>
<keyword evidence="3" id="KW-0479">Metal-binding</keyword>
<protein>
    <recommendedName>
        <fullName evidence="2">polynucleotide adenylyltransferase</fullName>
        <ecNumber evidence="2">2.7.7.19</ecNumber>
    </recommendedName>
</protein>
<evidence type="ECO:0000259" key="7">
    <source>
        <dbReference type="Pfam" id="PF22600"/>
    </source>
</evidence>
<feature type="compositionally biased region" description="Acidic residues" evidence="5">
    <location>
        <begin position="162"/>
        <end position="176"/>
    </location>
</feature>
<feature type="compositionally biased region" description="Basic and acidic residues" evidence="5">
    <location>
        <begin position="38"/>
        <end position="54"/>
    </location>
</feature>
<feature type="domain" description="Poly(A) RNA polymerase mitochondrial-like central palm" evidence="7">
    <location>
        <begin position="260"/>
        <end position="393"/>
    </location>
</feature>
<dbReference type="Pfam" id="PF03828">
    <property type="entry name" value="PAP_assoc"/>
    <property type="match status" value="1"/>
</dbReference>
<dbReference type="SUPFAM" id="SSF81301">
    <property type="entry name" value="Nucleotidyltransferase"/>
    <property type="match status" value="1"/>
</dbReference>
<comment type="similarity">
    <text evidence="1">Belongs to the DNA polymerase type-B-like family.</text>
</comment>
<feature type="compositionally biased region" description="Acidic residues" evidence="5">
    <location>
        <begin position="80"/>
        <end position="95"/>
    </location>
</feature>
<evidence type="ECO:0000256" key="4">
    <source>
        <dbReference type="ARBA" id="ARBA00022842"/>
    </source>
</evidence>
<accession>A0ABR0KC45</accession>
<sequence>MSRSATDSYHPRYSDDRPPRPPPTSDRAMYHFGGGRRNRSDFSFKPRISERDLLTHFPTTHETPVLASNHRGDKFRDVENLTDSEEEEMDEDASDREDNDRVKRRKTEQSDANAESTVKWSNPDPYTALPPPPEASGKRVDVVKLIRKARNETMTQNSTSADQDDFISFDPVDDEQFAPPSNAPAGPKADSRLNAGTAAANQALGKRKRAEYERDTLMGPRDRQFHASGAILGIWRAARDDSPAPWLEASSITDSPLVALHKEILDFYNWVKPHDFEADVRADLVSRLDKVLRRYNVSCQLKSFGSYAAGLYLPTGDMDLVCFLPGVPNNSTVSRNKMYQVSNFIERDGVARRGSVTVIPFAKVPIIKFVDDITGLKVDLSFSNTTGIVANDTFKKWQAMYPAMPIIVAVIKQFLMIRGLNDNSVGGLGGFANICMVTSLIQNMPPSRTQNLGELLVEFFNLYGNLLDIKTVGIRMDPPGYIDKVFKYSYPPLMDEKLKRLMIIDPNRPDNNITGGSSEIERIIDLFSRTHEILMARLDNFADVQQRSTSFSFLAELIGGNFAAYQEQRRSLHRVYNNISGIPPPFPPPSLPSSAPPRPPKRLPASTKQSGKGTVDKDDSESDAGTARPGAASNKSQRRLERVTKLCPELLPKLNGVKSLGKQKALSIGGWKDLESMSKDLSYREIQKNRAAKAAKKA</sequence>
<dbReference type="Proteomes" id="UP001345013">
    <property type="component" value="Unassembled WGS sequence"/>
</dbReference>
<gene>
    <name evidence="8" type="ORF">LTR24_004732</name>
</gene>